<proteinExistence type="predicted"/>
<evidence type="ECO:0000313" key="4">
    <source>
        <dbReference type="Proteomes" id="UP000248198"/>
    </source>
</evidence>
<evidence type="ECO:0000256" key="1">
    <source>
        <dbReference type="SAM" id="MobiDB-lite"/>
    </source>
</evidence>
<feature type="region of interest" description="Disordered" evidence="1">
    <location>
        <begin position="117"/>
        <end position="136"/>
    </location>
</feature>
<sequence length="136" mass="15639">MQKILYNIHMTDGYISTITNADSAKKVAASFYKGVYKKFGTDSVQYNKSMDFYYKNPDLMNDMYLKIVEDLKKVKTKLDKIEADSIALAAKKKLKTDSLKAKIKLNEVLKKDSISDSLSLKKKKKSDQLKRRPVMK</sequence>
<organism evidence="3 4">
    <name type="scientific">Pedobacter nutrimenti</name>
    <dbReference type="NCBI Taxonomy" id="1241337"/>
    <lineage>
        <taxon>Bacteria</taxon>
        <taxon>Pseudomonadati</taxon>
        <taxon>Bacteroidota</taxon>
        <taxon>Sphingobacteriia</taxon>
        <taxon>Sphingobacteriales</taxon>
        <taxon>Sphingobacteriaceae</taxon>
        <taxon>Pedobacter</taxon>
    </lineage>
</organism>
<keyword evidence="4" id="KW-1185">Reference proteome</keyword>
<dbReference type="EMBL" id="QKLU01000005">
    <property type="protein sequence ID" value="PYF72729.1"/>
    <property type="molecule type" value="Genomic_DNA"/>
</dbReference>
<feature type="domain" description="DUF4296" evidence="2">
    <location>
        <begin position="1"/>
        <end position="75"/>
    </location>
</feature>
<gene>
    <name evidence="3" type="ORF">B0O44_10599</name>
</gene>
<name>A0A318UDK6_9SPHI</name>
<accession>A0A318UDK6</accession>
<reference evidence="3 4" key="1">
    <citation type="submission" date="2018-06" db="EMBL/GenBank/DDBJ databases">
        <title>Genomic Encyclopedia of Archaeal and Bacterial Type Strains, Phase II (KMG-II): from individual species to whole genera.</title>
        <authorList>
            <person name="Goeker M."/>
        </authorList>
    </citation>
    <scope>NUCLEOTIDE SEQUENCE [LARGE SCALE GENOMIC DNA]</scope>
    <source>
        <strain evidence="3 4">DSM 27372</strain>
    </source>
</reference>
<dbReference type="Proteomes" id="UP000248198">
    <property type="component" value="Unassembled WGS sequence"/>
</dbReference>
<comment type="caution">
    <text evidence="3">The sequence shown here is derived from an EMBL/GenBank/DDBJ whole genome shotgun (WGS) entry which is preliminary data.</text>
</comment>
<evidence type="ECO:0000313" key="3">
    <source>
        <dbReference type="EMBL" id="PYF72729.1"/>
    </source>
</evidence>
<protein>
    <submittedName>
        <fullName evidence="3">Uncharacterized protein DUF4296</fullName>
    </submittedName>
</protein>
<dbReference type="InterPro" id="IPR025381">
    <property type="entry name" value="DUF4296"/>
</dbReference>
<dbReference type="Pfam" id="PF14129">
    <property type="entry name" value="DUF4296"/>
    <property type="match status" value="1"/>
</dbReference>
<dbReference type="AlphaFoldDB" id="A0A318UDK6"/>
<evidence type="ECO:0000259" key="2">
    <source>
        <dbReference type="Pfam" id="PF14129"/>
    </source>
</evidence>
<feature type="compositionally biased region" description="Basic residues" evidence="1">
    <location>
        <begin position="120"/>
        <end position="136"/>
    </location>
</feature>